<keyword evidence="2" id="KW-1185">Reference proteome</keyword>
<dbReference type="Proteomes" id="UP000827976">
    <property type="component" value="Chromosome 6"/>
</dbReference>
<evidence type="ECO:0000313" key="2">
    <source>
        <dbReference type="Proteomes" id="UP000827976"/>
    </source>
</evidence>
<evidence type="ECO:0000313" key="1">
    <source>
        <dbReference type="EMBL" id="KAH7678748.1"/>
    </source>
</evidence>
<name>A0ACB7VVX1_DIOAL</name>
<comment type="caution">
    <text evidence="1">The sequence shown here is derived from an EMBL/GenBank/DDBJ whole genome shotgun (WGS) entry which is preliminary data.</text>
</comment>
<dbReference type="EMBL" id="CM037016">
    <property type="protein sequence ID" value="KAH7678748.1"/>
    <property type="molecule type" value="Genomic_DNA"/>
</dbReference>
<sequence length="59" mass="6673">MNGVLRSSPRNISSQLYRNTYTLNTQTKQMASVVELKRSLADLKSSLAREVYSTSVQCF</sequence>
<protein>
    <submittedName>
        <fullName evidence="1">Catenin binding domain-containing protein</fullName>
    </submittedName>
</protein>
<organism evidence="1 2">
    <name type="scientific">Dioscorea alata</name>
    <name type="common">Purple yam</name>
    <dbReference type="NCBI Taxonomy" id="55571"/>
    <lineage>
        <taxon>Eukaryota</taxon>
        <taxon>Viridiplantae</taxon>
        <taxon>Streptophyta</taxon>
        <taxon>Embryophyta</taxon>
        <taxon>Tracheophyta</taxon>
        <taxon>Spermatophyta</taxon>
        <taxon>Magnoliopsida</taxon>
        <taxon>Liliopsida</taxon>
        <taxon>Dioscoreales</taxon>
        <taxon>Dioscoreaceae</taxon>
        <taxon>Dioscorea</taxon>
    </lineage>
</organism>
<proteinExistence type="predicted"/>
<reference evidence="2" key="1">
    <citation type="journal article" date="2022" name="Nat. Commun.">
        <title>Chromosome evolution and the genetic basis of agronomically important traits in greater yam.</title>
        <authorList>
            <person name="Bredeson J.V."/>
            <person name="Lyons J.B."/>
            <person name="Oniyinde I.O."/>
            <person name="Okereke N.R."/>
            <person name="Kolade O."/>
            <person name="Nnabue I."/>
            <person name="Nwadili C.O."/>
            <person name="Hribova E."/>
            <person name="Parker M."/>
            <person name="Nwogha J."/>
            <person name="Shu S."/>
            <person name="Carlson J."/>
            <person name="Kariba R."/>
            <person name="Muthemba S."/>
            <person name="Knop K."/>
            <person name="Barton G.J."/>
            <person name="Sherwood A.V."/>
            <person name="Lopez-Montes A."/>
            <person name="Asiedu R."/>
            <person name="Jamnadass R."/>
            <person name="Muchugi A."/>
            <person name="Goodstein D."/>
            <person name="Egesi C.N."/>
            <person name="Featherston J."/>
            <person name="Asfaw A."/>
            <person name="Simpson G.G."/>
            <person name="Dolezel J."/>
            <person name="Hendre P.S."/>
            <person name="Van Deynze A."/>
            <person name="Kumar P.L."/>
            <person name="Obidiegwu J.E."/>
            <person name="Bhattacharjee R."/>
            <person name="Rokhsar D.S."/>
        </authorList>
    </citation>
    <scope>NUCLEOTIDE SEQUENCE [LARGE SCALE GENOMIC DNA]</scope>
    <source>
        <strain evidence="2">cv. TDa95/00328</strain>
    </source>
</reference>
<gene>
    <name evidence="1" type="ORF">IHE45_06G017600</name>
</gene>
<accession>A0ACB7VVX1</accession>